<evidence type="ECO:0000256" key="1">
    <source>
        <dbReference type="SAM" id="Phobius"/>
    </source>
</evidence>
<organism evidence="2 3">
    <name type="scientific">Aquirhabdus parva</name>
    <dbReference type="NCBI Taxonomy" id="2283318"/>
    <lineage>
        <taxon>Bacteria</taxon>
        <taxon>Pseudomonadati</taxon>
        <taxon>Pseudomonadota</taxon>
        <taxon>Gammaproteobacteria</taxon>
        <taxon>Moraxellales</taxon>
        <taxon>Moraxellaceae</taxon>
        <taxon>Aquirhabdus</taxon>
    </lineage>
</organism>
<keyword evidence="3" id="KW-1185">Reference proteome</keyword>
<dbReference type="RefSeq" id="WP_114898819.1">
    <property type="nucleotide sequence ID" value="NZ_CP031222.1"/>
</dbReference>
<evidence type="ECO:0000313" key="2">
    <source>
        <dbReference type="EMBL" id="AXI02709.1"/>
    </source>
</evidence>
<feature type="transmembrane region" description="Helical" evidence="1">
    <location>
        <begin position="34"/>
        <end position="55"/>
    </location>
</feature>
<reference evidence="2 3" key="1">
    <citation type="submission" date="2018-07" db="EMBL/GenBank/DDBJ databases">
        <title>Genome sequencing of Moraxellaceae gen. HYN0046.</title>
        <authorList>
            <person name="Kim M."/>
            <person name="Yi H."/>
        </authorList>
    </citation>
    <scope>NUCLEOTIDE SEQUENCE [LARGE SCALE GENOMIC DNA]</scope>
    <source>
        <strain evidence="2 3">HYN0046</strain>
    </source>
</reference>
<keyword evidence="1" id="KW-1133">Transmembrane helix</keyword>
<feature type="transmembrane region" description="Helical" evidence="1">
    <location>
        <begin position="75"/>
        <end position="94"/>
    </location>
</feature>
<feature type="transmembrane region" description="Helical" evidence="1">
    <location>
        <begin position="134"/>
        <end position="154"/>
    </location>
</feature>
<accession>A0A345P600</accession>
<feature type="transmembrane region" description="Helical" evidence="1">
    <location>
        <begin position="174"/>
        <end position="199"/>
    </location>
</feature>
<gene>
    <name evidence="2" type="ORF">HYN46_07605</name>
</gene>
<sequence length="222" mass="24956">MDKPSAQSPPPIPPEVAYRVVYAASRDQRIRAGIIDHTIDSTIWLWLMAMALWSVFHLETASDARSIIASLASQFSFSISFIVALSSFDLFLCVRRGQSIGQLFNRIYKKPFQSSPNNLISVIKVWGHGLVSRCLGLPLLHVFLVFIIFFNPTIQPMSLSDFSLIEPEGSLTLLIFLFKIVLASCVLFGVFLPFGLGFLRQPLPTWYDRVLGVDVLQCKDFL</sequence>
<dbReference type="Proteomes" id="UP000253940">
    <property type="component" value="Chromosome"/>
</dbReference>
<dbReference type="EMBL" id="CP031222">
    <property type="protein sequence ID" value="AXI02709.1"/>
    <property type="molecule type" value="Genomic_DNA"/>
</dbReference>
<dbReference type="KEGG" id="mbah:HYN46_07605"/>
<proteinExistence type="predicted"/>
<evidence type="ECO:0000313" key="3">
    <source>
        <dbReference type="Proteomes" id="UP000253940"/>
    </source>
</evidence>
<keyword evidence="1" id="KW-0812">Transmembrane</keyword>
<protein>
    <submittedName>
        <fullName evidence="2">Uncharacterized protein</fullName>
    </submittedName>
</protein>
<name>A0A345P600_9GAMM</name>
<keyword evidence="1" id="KW-0472">Membrane</keyword>
<dbReference type="AlphaFoldDB" id="A0A345P600"/>